<protein>
    <submittedName>
        <fullName evidence="8">Heme ABC transporter ATP-binding protein</fullName>
    </submittedName>
</protein>
<keyword evidence="9" id="KW-1185">Reference proteome</keyword>
<keyword evidence="5" id="KW-1278">Translocase</keyword>
<reference evidence="8" key="1">
    <citation type="submission" date="2022-03" db="EMBL/GenBank/DDBJ databases">
        <authorList>
            <person name="Woo C.Y."/>
        </authorList>
    </citation>
    <scope>NUCLEOTIDE SEQUENCE</scope>
    <source>
        <strain evidence="8">CYS-02</strain>
    </source>
</reference>
<evidence type="ECO:0000313" key="9">
    <source>
        <dbReference type="Proteomes" id="UP001139447"/>
    </source>
</evidence>
<dbReference type="Proteomes" id="UP001139447">
    <property type="component" value="Unassembled WGS sequence"/>
</dbReference>
<keyword evidence="4 8" id="KW-0067">ATP-binding</keyword>
<sequence length="260" mass="27619">MTLRCREAGATAGGKTLLEGATVEFQPGRLTAILGPNGAGKSTLLSLLGGQRRPCRGAVQLDGIDLQAHAPQALALRRAVMPQESAVAFEFTAREVVELGRFPHRRRPSRHEDGIVPQAMEATGVAALAGRVLNTLSGGEKARVHLARALAQVWEARPDGAARWLLLDEPTAALDLAHQHHALRLLRGWAREEGVGVVAVLHDLNLALRYADDVVVLRNGAACRAGPAATVLEQALIARVWGVDCRSVAGADGVVQYLFG</sequence>
<dbReference type="NCBIfam" id="NF010068">
    <property type="entry name" value="PRK13548.1"/>
    <property type="match status" value="1"/>
</dbReference>
<keyword evidence="2" id="KW-1003">Cell membrane</keyword>
<evidence type="ECO:0000259" key="7">
    <source>
        <dbReference type="PROSITE" id="PS50893"/>
    </source>
</evidence>
<dbReference type="SMART" id="SM00382">
    <property type="entry name" value="AAA"/>
    <property type="match status" value="1"/>
</dbReference>
<organism evidence="8 9">
    <name type="scientific">Variovorax terrae</name>
    <dbReference type="NCBI Taxonomy" id="2923278"/>
    <lineage>
        <taxon>Bacteria</taxon>
        <taxon>Pseudomonadati</taxon>
        <taxon>Pseudomonadota</taxon>
        <taxon>Betaproteobacteria</taxon>
        <taxon>Burkholderiales</taxon>
        <taxon>Comamonadaceae</taxon>
        <taxon>Variovorax</taxon>
    </lineage>
</organism>
<evidence type="ECO:0000256" key="6">
    <source>
        <dbReference type="ARBA" id="ARBA00037066"/>
    </source>
</evidence>
<gene>
    <name evidence="8" type="ORF">MMF98_11260</name>
</gene>
<evidence type="ECO:0000256" key="4">
    <source>
        <dbReference type="ARBA" id="ARBA00022840"/>
    </source>
</evidence>
<dbReference type="GO" id="GO:0016887">
    <property type="term" value="F:ATP hydrolysis activity"/>
    <property type="evidence" value="ECO:0007669"/>
    <property type="project" value="InterPro"/>
</dbReference>
<name>A0A9X1VXC7_9BURK</name>
<dbReference type="CDD" id="cd03214">
    <property type="entry name" value="ABC_Iron-Siderophores_B12_Hemin"/>
    <property type="match status" value="1"/>
</dbReference>
<dbReference type="Gene3D" id="3.40.50.300">
    <property type="entry name" value="P-loop containing nucleotide triphosphate hydrolases"/>
    <property type="match status" value="1"/>
</dbReference>
<dbReference type="Pfam" id="PF00005">
    <property type="entry name" value="ABC_tran"/>
    <property type="match status" value="1"/>
</dbReference>
<accession>A0A9X1VXC7</accession>
<dbReference type="PROSITE" id="PS50893">
    <property type="entry name" value="ABC_TRANSPORTER_2"/>
    <property type="match status" value="1"/>
</dbReference>
<comment type="caution">
    <text evidence="8">The sequence shown here is derived from an EMBL/GenBank/DDBJ whole genome shotgun (WGS) entry which is preliminary data.</text>
</comment>
<feature type="domain" description="ABC transporter" evidence="7">
    <location>
        <begin position="3"/>
        <end position="244"/>
    </location>
</feature>
<comment type="function">
    <text evidence="6">Part of the ABC transporter complex HmuTUV involved in hemin import. Responsible for energy coupling to the transport system.</text>
</comment>
<keyword evidence="1" id="KW-0813">Transport</keyword>
<dbReference type="GO" id="GO:0005524">
    <property type="term" value="F:ATP binding"/>
    <property type="evidence" value="ECO:0007669"/>
    <property type="project" value="UniProtKB-KW"/>
</dbReference>
<evidence type="ECO:0000256" key="3">
    <source>
        <dbReference type="ARBA" id="ARBA00022741"/>
    </source>
</evidence>
<keyword evidence="3" id="KW-0547">Nucleotide-binding</keyword>
<dbReference type="InterPro" id="IPR003439">
    <property type="entry name" value="ABC_transporter-like_ATP-bd"/>
</dbReference>
<evidence type="ECO:0000313" key="8">
    <source>
        <dbReference type="EMBL" id="MCJ0763784.1"/>
    </source>
</evidence>
<proteinExistence type="predicted"/>
<evidence type="ECO:0000256" key="2">
    <source>
        <dbReference type="ARBA" id="ARBA00022475"/>
    </source>
</evidence>
<dbReference type="PANTHER" id="PTHR42794">
    <property type="entry name" value="HEMIN IMPORT ATP-BINDING PROTEIN HMUV"/>
    <property type="match status" value="1"/>
</dbReference>
<evidence type="ECO:0000256" key="5">
    <source>
        <dbReference type="ARBA" id="ARBA00022967"/>
    </source>
</evidence>
<dbReference type="SUPFAM" id="SSF52540">
    <property type="entry name" value="P-loop containing nucleoside triphosphate hydrolases"/>
    <property type="match status" value="1"/>
</dbReference>
<evidence type="ECO:0000256" key="1">
    <source>
        <dbReference type="ARBA" id="ARBA00022448"/>
    </source>
</evidence>
<dbReference type="InterPro" id="IPR027417">
    <property type="entry name" value="P-loop_NTPase"/>
</dbReference>
<dbReference type="PANTHER" id="PTHR42794:SF1">
    <property type="entry name" value="HEMIN IMPORT ATP-BINDING PROTEIN HMUV"/>
    <property type="match status" value="1"/>
</dbReference>
<dbReference type="EMBL" id="JALGBI010000001">
    <property type="protein sequence ID" value="MCJ0763784.1"/>
    <property type="molecule type" value="Genomic_DNA"/>
</dbReference>
<keyword evidence="2" id="KW-0472">Membrane</keyword>
<dbReference type="InterPro" id="IPR003593">
    <property type="entry name" value="AAA+_ATPase"/>
</dbReference>
<dbReference type="AlphaFoldDB" id="A0A9X1VXC7"/>
<dbReference type="RefSeq" id="WP_243306361.1">
    <property type="nucleotide sequence ID" value="NZ_JALGBI010000001.1"/>
</dbReference>